<name>T0L7M1_COLGC</name>
<accession>T0L7M1</accession>
<dbReference type="EMBL" id="AMYD01002875">
    <property type="protein sequence ID" value="EQB47631.1"/>
    <property type="molecule type" value="Genomic_DNA"/>
</dbReference>
<reference evidence="2" key="1">
    <citation type="journal article" date="2013" name="Mol. Plant Microbe Interact.">
        <title>Global aspects of pacC regulation of pathogenicity genes in Colletotrichum gloeosporioides as revealed by transcriptome analysis.</title>
        <authorList>
            <person name="Alkan N."/>
            <person name="Meng X."/>
            <person name="Friedlander G."/>
            <person name="Reuveni E."/>
            <person name="Sukno S."/>
            <person name="Sherman A."/>
            <person name="Thon M."/>
            <person name="Fluhr R."/>
            <person name="Prusky D."/>
        </authorList>
    </citation>
    <scope>NUCLEOTIDE SEQUENCE [LARGE SCALE GENOMIC DNA]</scope>
    <source>
        <strain evidence="2">Cg-14</strain>
    </source>
</reference>
<gene>
    <name evidence="1" type="ORF">CGLO_13202</name>
</gene>
<evidence type="ECO:0000313" key="2">
    <source>
        <dbReference type="Proteomes" id="UP000015530"/>
    </source>
</evidence>
<dbReference type="Proteomes" id="UP000015530">
    <property type="component" value="Unassembled WGS sequence"/>
</dbReference>
<dbReference type="HOGENOM" id="CLU_3438980_0_0_1"/>
<comment type="caution">
    <text evidence="1">The sequence shown here is derived from an EMBL/GenBank/DDBJ whole genome shotgun (WGS) entry which is preliminary data.</text>
</comment>
<evidence type="ECO:0000313" key="1">
    <source>
        <dbReference type="EMBL" id="EQB47631.1"/>
    </source>
</evidence>
<proteinExistence type="predicted"/>
<organism evidence="1 2">
    <name type="scientific">Colletotrichum gloeosporioides (strain Cg-14)</name>
    <name type="common">Anthracnose fungus</name>
    <name type="synonym">Glomerella cingulata</name>
    <dbReference type="NCBI Taxonomy" id="1237896"/>
    <lineage>
        <taxon>Eukaryota</taxon>
        <taxon>Fungi</taxon>
        <taxon>Dikarya</taxon>
        <taxon>Ascomycota</taxon>
        <taxon>Pezizomycotina</taxon>
        <taxon>Sordariomycetes</taxon>
        <taxon>Hypocreomycetidae</taxon>
        <taxon>Glomerellales</taxon>
        <taxon>Glomerellaceae</taxon>
        <taxon>Colletotrichum</taxon>
        <taxon>Colletotrichum gloeosporioides species complex</taxon>
    </lineage>
</organism>
<protein>
    <submittedName>
        <fullName evidence="1">Uncharacterized protein</fullName>
    </submittedName>
</protein>
<sequence>MSWNTAALM</sequence>